<gene>
    <name evidence="1" type="ORF">FHU40_004128</name>
</gene>
<dbReference type="Pfam" id="PF01042">
    <property type="entry name" value="Ribonuc_L-PSP"/>
    <property type="match status" value="1"/>
</dbReference>
<dbReference type="InterPro" id="IPR035959">
    <property type="entry name" value="RutC-like_sf"/>
</dbReference>
<dbReference type="CDD" id="cd06154">
    <property type="entry name" value="YjgF_YER057c_UK114_like_6"/>
    <property type="match status" value="1"/>
</dbReference>
<dbReference type="SUPFAM" id="SSF55298">
    <property type="entry name" value="YjgF-like"/>
    <property type="match status" value="1"/>
</dbReference>
<evidence type="ECO:0000313" key="1">
    <source>
        <dbReference type="EMBL" id="MBB3044291.1"/>
    </source>
</evidence>
<keyword evidence="2" id="KW-1185">Reference proteome</keyword>
<dbReference type="Gene3D" id="3.30.1330.40">
    <property type="entry name" value="RutC-like"/>
    <property type="match status" value="1"/>
</dbReference>
<accession>A0A7W4VYU3</accession>
<dbReference type="Proteomes" id="UP000589626">
    <property type="component" value="Unassembled WGS sequence"/>
</dbReference>
<reference evidence="1 2" key="1">
    <citation type="submission" date="2020-08" db="EMBL/GenBank/DDBJ databases">
        <title>Sequencing the genomes of 1000 actinobacteria strains.</title>
        <authorList>
            <person name="Klenk H.-P."/>
        </authorList>
    </citation>
    <scope>NUCLEOTIDE SEQUENCE [LARGE SCALE GENOMIC DNA]</scope>
    <source>
        <strain evidence="1 2">DSM 105498</strain>
    </source>
</reference>
<dbReference type="EMBL" id="JACHWR010000003">
    <property type="protein sequence ID" value="MBB3044291.1"/>
    <property type="molecule type" value="Genomic_DNA"/>
</dbReference>
<sequence length="126" mass="13396">MERQHARSGSPFEASIGFSRAVRVGDTVAVSGTAPVWPDGSVDPDPATQARRCWEIMLAALTELGGDVTDVVRTRQYVVDAAYADAIGAVHGEVFGDVRPASTMVVVAGLLDPRWKVEMELDAVIG</sequence>
<dbReference type="RefSeq" id="WP_183594175.1">
    <property type="nucleotide sequence ID" value="NZ_JACHWR010000003.1"/>
</dbReference>
<proteinExistence type="predicted"/>
<organism evidence="1 2">
    <name type="scientific">Nocardioides soli</name>
    <dbReference type="NCBI Taxonomy" id="1036020"/>
    <lineage>
        <taxon>Bacteria</taxon>
        <taxon>Bacillati</taxon>
        <taxon>Actinomycetota</taxon>
        <taxon>Actinomycetes</taxon>
        <taxon>Propionibacteriales</taxon>
        <taxon>Nocardioidaceae</taxon>
        <taxon>Nocardioides</taxon>
    </lineage>
</organism>
<name>A0A7W4VYU3_9ACTN</name>
<dbReference type="PANTHER" id="PTHR43857">
    <property type="entry name" value="BLR7761 PROTEIN"/>
    <property type="match status" value="1"/>
</dbReference>
<evidence type="ECO:0000313" key="2">
    <source>
        <dbReference type="Proteomes" id="UP000589626"/>
    </source>
</evidence>
<dbReference type="InterPro" id="IPR006175">
    <property type="entry name" value="YjgF/YER057c/UK114"/>
</dbReference>
<protein>
    <submittedName>
        <fullName evidence="1">Enamine deaminase RidA (YjgF/YER057c/UK114 family)</fullName>
    </submittedName>
</protein>
<dbReference type="AlphaFoldDB" id="A0A7W4VYU3"/>
<comment type="caution">
    <text evidence="1">The sequence shown here is derived from an EMBL/GenBank/DDBJ whole genome shotgun (WGS) entry which is preliminary data.</text>
</comment>
<dbReference type="PANTHER" id="PTHR43857:SF1">
    <property type="entry name" value="YJGH FAMILY PROTEIN"/>
    <property type="match status" value="1"/>
</dbReference>